<dbReference type="Gene3D" id="3.30.420.10">
    <property type="entry name" value="Ribonuclease H-like superfamily/Ribonuclease H"/>
    <property type="match status" value="1"/>
</dbReference>
<dbReference type="NCBIfam" id="NF004421">
    <property type="entry name" value="PRK05762.1-2"/>
    <property type="match status" value="1"/>
</dbReference>
<dbReference type="InterPro" id="IPR006133">
    <property type="entry name" value="DNA-dir_DNA_pol_B_exonuc"/>
</dbReference>
<dbReference type="PROSITE" id="PS00116">
    <property type="entry name" value="DNA_POLYMERASE_B"/>
    <property type="match status" value="1"/>
</dbReference>
<dbReference type="Pfam" id="PF00136">
    <property type="entry name" value="DNA_pol_B"/>
    <property type="match status" value="1"/>
</dbReference>
<proteinExistence type="inferred from homology"/>
<dbReference type="InterPro" id="IPR012337">
    <property type="entry name" value="RNaseH-like_sf"/>
</dbReference>
<dbReference type="InterPro" id="IPR006134">
    <property type="entry name" value="DNA-dir_DNA_pol_B_multi_dom"/>
</dbReference>
<dbReference type="FunFam" id="3.90.1600.10:FF:000030">
    <property type="entry name" value="DNA polymerase II"/>
    <property type="match status" value="1"/>
</dbReference>
<dbReference type="SUPFAM" id="SSF53098">
    <property type="entry name" value="Ribonuclease H-like"/>
    <property type="match status" value="1"/>
</dbReference>
<dbReference type="FunFam" id="3.30.420.10:FF:000052">
    <property type="entry name" value="DNA polymerase"/>
    <property type="match status" value="1"/>
</dbReference>
<reference evidence="11 12" key="1">
    <citation type="submission" date="2019-09" db="EMBL/GenBank/DDBJ databases">
        <authorList>
            <person name="Chandra G."/>
            <person name="Truman W A."/>
        </authorList>
    </citation>
    <scope>NUCLEOTIDE SEQUENCE [LARGE SCALE GENOMIC DNA]</scope>
    <source>
        <strain evidence="11">PS723</strain>
    </source>
</reference>
<dbReference type="InterPro" id="IPR023211">
    <property type="entry name" value="DNA_pol_palm_dom_sf"/>
</dbReference>
<dbReference type="CDD" id="cd05784">
    <property type="entry name" value="DNA_polB_II_exo"/>
    <property type="match status" value="1"/>
</dbReference>
<keyword evidence="4 7" id="KW-0239">DNA-directed DNA polymerase</keyword>
<dbReference type="NCBIfam" id="NF004422">
    <property type="entry name" value="PRK05762.1-4"/>
    <property type="match status" value="1"/>
</dbReference>
<dbReference type="InterPro" id="IPR042087">
    <property type="entry name" value="DNA_pol_B_thumb"/>
</dbReference>
<dbReference type="GO" id="GO:0008296">
    <property type="term" value="F:3'-5'-DNA exonuclease activity"/>
    <property type="evidence" value="ECO:0007669"/>
    <property type="project" value="TreeGrafter"/>
</dbReference>
<gene>
    <name evidence="11" type="primary">polB</name>
    <name evidence="11" type="ORF">PS723_05063</name>
</gene>
<feature type="domain" description="DNA-directed DNA polymerase family B multifunctional" evidence="8">
    <location>
        <begin position="381"/>
        <end position="741"/>
    </location>
</feature>
<dbReference type="PANTHER" id="PTHR10322:SF23">
    <property type="entry name" value="DNA POLYMERASE DELTA CATALYTIC SUBUNIT"/>
    <property type="match status" value="1"/>
</dbReference>
<comment type="similarity">
    <text evidence="1 7">Belongs to the DNA polymerase type-B family.</text>
</comment>
<evidence type="ECO:0000256" key="7">
    <source>
        <dbReference type="RuleBase" id="RU000442"/>
    </source>
</evidence>
<dbReference type="Proteomes" id="UP000379480">
    <property type="component" value="Unassembled WGS sequence"/>
</dbReference>
<evidence type="ECO:0000259" key="8">
    <source>
        <dbReference type="Pfam" id="PF00136"/>
    </source>
</evidence>
<keyword evidence="2 7" id="KW-0808">Transferase</keyword>
<feature type="domain" description="DNA polymerase II insertion" evidence="10">
    <location>
        <begin position="43"/>
        <end position="103"/>
    </location>
</feature>
<dbReference type="PANTHER" id="PTHR10322">
    <property type="entry name" value="DNA POLYMERASE CATALYTIC SUBUNIT"/>
    <property type="match status" value="1"/>
</dbReference>
<dbReference type="AlphaFoldDB" id="A0A5E7F0U9"/>
<evidence type="ECO:0000259" key="10">
    <source>
        <dbReference type="Pfam" id="PF22587"/>
    </source>
</evidence>
<dbReference type="GO" id="GO:0009432">
    <property type="term" value="P:SOS response"/>
    <property type="evidence" value="ECO:0007669"/>
    <property type="project" value="TreeGrafter"/>
</dbReference>
<feature type="domain" description="DNA-directed DNA polymerase family B exonuclease" evidence="9">
    <location>
        <begin position="104"/>
        <end position="287"/>
    </location>
</feature>
<dbReference type="CDD" id="cd05537">
    <property type="entry name" value="POLBc_Pol_II"/>
    <property type="match status" value="1"/>
</dbReference>
<evidence type="ECO:0000256" key="3">
    <source>
        <dbReference type="ARBA" id="ARBA00022695"/>
    </source>
</evidence>
<dbReference type="SUPFAM" id="SSF56672">
    <property type="entry name" value="DNA/RNA polymerases"/>
    <property type="match status" value="1"/>
</dbReference>
<keyword evidence="5 7" id="KW-0238">DNA-binding</keyword>
<dbReference type="Pfam" id="PF21474">
    <property type="entry name" value="DNApolII_N"/>
    <property type="match status" value="1"/>
</dbReference>
<dbReference type="InterPro" id="IPR043502">
    <property type="entry name" value="DNA/RNA_pol_sf"/>
</dbReference>
<evidence type="ECO:0000256" key="5">
    <source>
        <dbReference type="ARBA" id="ARBA00023125"/>
    </source>
</evidence>
<dbReference type="EMBL" id="CABVHY010000030">
    <property type="protein sequence ID" value="VVO31937.1"/>
    <property type="molecule type" value="Genomic_DNA"/>
</dbReference>
<dbReference type="InterPro" id="IPR055208">
    <property type="entry name" value="PolB_insertion"/>
</dbReference>
<dbReference type="Pfam" id="PF03104">
    <property type="entry name" value="DNA_pol_B_exo1"/>
    <property type="match status" value="1"/>
</dbReference>
<keyword evidence="7" id="KW-0235">DNA replication</keyword>
<organism evidence="11 12">
    <name type="scientific">Pseudomonas fluorescens</name>
    <dbReference type="NCBI Taxonomy" id="294"/>
    <lineage>
        <taxon>Bacteria</taxon>
        <taxon>Pseudomonadati</taxon>
        <taxon>Pseudomonadota</taxon>
        <taxon>Gammaproteobacteria</taxon>
        <taxon>Pseudomonadales</taxon>
        <taxon>Pseudomonadaceae</taxon>
        <taxon>Pseudomonas</taxon>
    </lineage>
</organism>
<dbReference type="FunFam" id="3.90.1600.10:FF:000009">
    <property type="entry name" value="DNA polymerase"/>
    <property type="match status" value="1"/>
</dbReference>
<evidence type="ECO:0000313" key="11">
    <source>
        <dbReference type="EMBL" id="VVO31937.1"/>
    </source>
</evidence>
<comment type="catalytic activity">
    <reaction evidence="6 7">
        <text>DNA(n) + a 2'-deoxyribonucleoside 5'-triphosphate = DNA(n+1) + diphosphate</text>
        <dbReference type="Rhea" id="RHEA:22508"/>
        <dbReference type="Rhea" id="RHEA-COMP:17339"/>
        <dbReference type="Rhea" id="RHEA-COMP:17340"/>
        <dbReference type="ChEBI" id="CHEBI:33019"/>
        <dbReference type="ChEBI" id="CHEBI:61560"/>
        <dbReference type="ChEBI" id="CHEBI:173112"/>
        <dbReference type="EC" id="2.7.7.7"/>
    </reaction>
</comment>
<dbReference type="Pfam" id="PF22587">
    <property type="entry name" value="DNApolII_insertion"/>
    <property type="match status" value="1"/>
</dbReference>
<evidence type="ECO:0000313" key="12">
    <source>
        <dbReference type="Proteomes" id="UP000379480"/>
    </source>
</evidence>
<sequence>MVDLQQGFVLTRHWRDTPEGTLVEFWLATDEGPRLIRLPYQRSVAFIAAEQREQAELQLRGERDVELRPLDLCDFHHRPVLGLYCQQHRQLMHLDKQLRNAGVDVYEADIRPPERYMMERFITAPVAFSGTPDSSGTLLEAQMKPAPDYRPPLKLVSLDIETTAQGELYSIALEGCGERQVYMLGAPNGDDAGVDFQLEYCDSRTLLLKKLNEWFARHDPDAIIGWNLVQFDLRVLHEHARRLAVPLRLGRGGEEMQWREHGSRNNHYFAAAAGRLIIDGIEALRSATWSFASFSLEHVSQTLLGEGKSIDNPYQRMDEINRMFAEDKPALARYNLKDCELVTRIFAKTQLLTFLLERATVTGQPADRSGGSVAAFTHLYIPLMHRQGFVAPNLGERMPEASPGGFVMDSRPGLYESVLVLDYKSLYPSIIRTFLIDPVGLVEGLRHPDDSESVAGFRGARFSRTRHCLPAIVARVSEGREVAKREQNGPLSQALKIIMNAFYGVLGSSGCRFFDPRLASSITLRGHEIMRKTRELIEARGHAVIYGDTDSTFVWLGRAHSEEDAAGIGKALVQHVNQWWKDYLHREFGLQSVLELQFETHFRRFLMPTIRGAEEGSKKRYAGLVTRADGSHEMVYKGLETVRSDWSPLARQFQQALYLRIFNRQPYQEYVRDYVRSTLAGELDELLIYRKRLRRQLGDYQRNVPPHVRAARIADEYNDQQGRPRQYQNGGWISYVITLAGPEPLETLRAPIDYDHYVTRQLQPVADAILPFVNDDFSTLIGGQLGLF</sequence>
<evidence type="ECO:0000256" key="2">
    <source>
        <dbReference type="ARBA" id="ARBA00022679"/>
    </source>
</evidence>
<dbReference type="PRINTS" id="PR00106">
    <property type="entry name" value="DNAPOLB"/>
</dbReference>
<dbReference type="InterPro" id="IPR050240">
    <property type="entry name" value="DNA_pol_type-B"/>
</dbReference>
<name>A0A5E7F0U9_PSEFL</name>
<dbReference type="InterPro" id="IPR036397">
    <property type="entry name" value="RNaseH_sf"/>
</dbReference>
<dbReference type="Gene3D" id="3.90.1600.10">
    <property type="entry name" value="Palm domain of DNA polymerase"/>
    <property type="match status" value="2"/>
</dbReference>
<keyword evidence="3 7" id="KW-0548">Nucleotidyltransferase</keyword>
<dbReference type="GO" id="GO:0003887">
    <property type="term" value="F:DNA-directed DNA polymerase activity"/>
    <property type="evidence" value="ECO:0007669"/>
    <property type="project" value="UniProtKB-KW"/>
</dbReference>
<dbReference type="Gene3D" id="1.10.132.60">
    <property type="entry name" value="DNA polymerase family B, C-terminal domain"/>
    <property type="match status" value="1"/>
</dbReference>
<evidence type="ECO:0000259" key="9">
    <source>
        <dbReference type="Pfam" id="PF03104"/>
    </source>
</evidence>
<accession>A0A5E7F0U9</accession>
<protein>
    <recommendedName>
        <fullName evidence="7">DNA polymerase</fullName>
        <ecNumber evidence="7">2.7.7.7</ecNumber>
    </recommendedName>
</protein>
<dbReference type="SMART" id="SM00486">
    <property type="entry name" value="POLBc"/>
    <property type="match status" value="1"/>
</dbReference>
<dbReference type="InterPro" id="IPR006172">
    <property type="entry name" value="DNA-dir_DNA_pol_B"/>
</dbReference>
<dbReference type="GO" id="GO:0045004">
    <property type="term" value="P:DNA replication proofreading"/>
    <property type="evidence" value="ECO:0007669"/>
    <property type="project" value="TreeGrafter"/>
</dbReference>
<dbReference type="GO" id="GO:0003677">
    <property type="term" value="F:DNA binding"/>
    <property type="evidence" value="ECO:0007669"/>
    <property type="project" value="UniProtKB-KW"/>
</dbReference>
<evidence type="ECO:0000256" key="4">
    <source>
        <dbReference type="ARBA" id="ARBA00022932"/>
    </source>
</evidence>
<dbReference type="FunFam" id="1.10.132.60:FF:000008">
    <property type="entry name" value="DNA polymerase"/>
    <property type="match status" value="1"/>
</dbReference>
<evidence type="ECO:0000256" key="6">
    <source>
        <dbReference type="ARBA" id="ARBA00049244"/>
    </source>
</evidence>
<dbReference type="EC" id="2.7.7.7" evidence="7"/>
<dbReference type="Gene3D" id="3.30.70.2250">
    <property type="match status" value="1"/>
</dbReference>
<dbReference type="InterPro" id="IPR017964">
    <property type="entry name" value="DNA-dir_DNA_pol_B_CS"/>
</dbReference>
<dbReference type="GO" id="GO:0000166">
    <property type="term" value="F:nucleotide binding"/>
    <property type="evidence" value="ECO:0007669"/>
    <property type="project" value="InterPro"/>
</dbReference>
<evidence type="ECO:0000256" key="1">
    <source>
        <dbReference type="ARBA" id="ARBA00005755"/>
    </source>
</evidence>